<evidence type="ECO:0000313" key="9">
    <source>
        <dbReference type="Proteomes" id="UP001233999"/>
    </source>
</evidence>
<evidence type="ECO:0000313" key="8">
    <source>
        <dbReference type="EMBL" id="KAJ9584014.1"/>
    </source>
</evidence>
<gene>
    <name evidence="8" type="ORF">L9F63_021643</name>
</gene>
<dbReference type="CDD" id="cd00132">
    <property type="entry name" value="CRIB"/>
    <property type="match status" value="1"/>
</dbReference>
<evidence type="ECO:0000256" key="5">
    <source>
        <dbReference type="SAM" id="MobiDB-lite"/>
    </source>
</evidence>
<keyword evidence="4" id="KW-0206">Cytoskeleton</keyword>
<keyword evidence="2" id="KW-0963">Cytoplasm</keyword>
<reference evidence="8" key="2">
    <citation type="submission" date="2023-05" db="EMBL/GenBank/DDBJ databases">
        <authorList>
            <person name="Fouks B."/>
        </authorList>
    </citation>
    <scope>NUCLEOTIDE SEQUENCE</scope>
    <source>
        <strain evidence="8">Stay&amp;Tobe</strain>
        <tissue evidence="8">Testes</tissue>
    </source>
</reference>
<comment type="subcellular location">
    <subcellularLocation>
        <location evidence="1">Cytoplasm</location>
        <location evidence="1">Cytoskeleton</location>
    </subcellularLocation>
</comment>
<sequence>MRSEAGTIDQHGSKILSREENEHVFRLLGNRCQSLATAVVQLFVTDPPNHSSWRRSDAGILCLVKDNQRRSYFFRLYCLTRGQMVWEHEVYNSMDYLSPRTWFHSFEGEVCIFWNMEYDARMVKNILNEKFEAKKQRRLERRSRSSMQPRSLLGYHPSSGGHVTGSLSNLQNGSVPVARQQSRVTPSGKKKDKDSKRRLTKADIGLPKDFRHVSHVGWDPNKGFDLENIEDPQLKVFFEKVRVSNKMLDRI</sequence>
<dbReference type="AlphaFoldDB" id="A0AAD7ZNH5"/>
<dbReference type="SUPFAM" id="SSF50729">
    <property type="entry name" value="PH domain-like"/>
    <property type="match status" value="1"/>
</dbReference>
<feature type="domain" description="CRIB" evidence="6">
    <location>
        <begin position="204"/>
        <end position="217"/>
    </location>
</feature>
<evidence type="ECO:0000256" key="1">
    <source>
        <dbReference type="ARBA" id="ARBA00004245"/>
    </source>
</evidence>
<dbReference type="InterPro" id="IPR000095">
    <property type="entry name" value="CRIB_dom"/>
</dbReference>
<dbReference type="Gene3D" id="3.90.810.10">
    <property type="entry name" value="CRIB domain"/>
    <property type="match status" value="1"/>
</dbReference>
<dbReference type="FunFam" id="2.30.29.30:FF:000130">
    <property type="entry name" value="neural Wiskott-Aldrich syndrome protein"/>
    <property type="match status" value="1"/>
</dbReference>
<dbReference type="SUPFAM" id="SSF47912">
    <property type="entry name" value="Wiscott-Aldrich syndrome protein, WASP, C-terminal domain"/>
    <property type="match status" value="1"/>
</dbReference>
<name>A0AAD7ZNH5_DIPPU</name>
<dbReference type="GO" id="GO:0005856">
    <property type="term" value="C:cytoskeleton"/>
    <property type="evidence" value="ECO:0007669"/>
    <property type="project" value="UniProtKB-SubCell"/>
</dbReference>
<dbReference type="PROSITE" id="PS50229">
    <property type="entry name" value="WH1"/>
    <property type="match status" value="1"/>
</dbReference>
<feature type="compositionally biased region" description="Basic and acidic residues" evidence="5">
    <location>
        <begin position="189"/>
        <end position="203"/>
    </location>
</feature>
<protein>
    <submittedName>
        <fullName evidence="8">Uncharacterized protein</fullName>
    </submittedName>
</protein>
<keyword evidence="9" id="KW-1185">Reference proteome</keyword>
<dbReference type="InterPro" id="IPR036936">
    <property type="entry name" value="CRIB_dom_sf"/>
</dbReference>
<keyword evidence="3" id="KW-0597">Phosphoprotein</keyword>
<dbReference type="EMBL" id="JASPKZ010007482">
    <property type="protein sequence ID" value="KAJ9584014.1"/>
    <property type="molecule type" value="Genomic_DNA"/>
</dbReference>
<evidence type="ECO:0000259" key="6">
    <source>
        <dbReference type="PROSITE" id="PS50108"/>
    </source>
</evidence>
<dbReference type="PROSITE" id="PS50108">
    <property type="entry name" value="CRIB"/>
    <property type="match status" value="1"/>
</dbReference>
<dbReference type="Pfam" id="PF00786">
    <property type="entry name" value="PBD"/>
    <property type="match status" value="1"/>
</dbReference>
<dbReference type="CDD" id="cd01205">
    <property type="entry name" value="EVH1_WASP-like"/>
    <property type="match status" value="1"/>
</dbReference>
<accession>A0AAD7ZNH5</accession>
<feature type="domain" description="WH1" evidence="7">
    <location>
        <begin position="27"/>
        <end position="142"/>
    </location>
</feature>
<dbReference type="Pfam" id="PF00568">
    <property type="entry name" value="WH1"/>
    <property type="match status" value="1"/>
</dbReference>
<dbReference type="GO" id="GO:0007015">
    <property type="term" value="P:actin filament organization"/>
    <property type="evidence" value="ECO:0007669"/>
    <property type="project" value="InterPro"/>
</dbReference>
<evidence type="ECO:0000256" key="3">
    <source>
        <dbReference type="ARBA" id="ARBA00022553"/>
    </source>
</evidence>
<dbReference type="InterPro" id="IPR011026">
    <property type="entry name" value="WAS_C"/>
</dbReference>
<reference evidence="8" key="1">
    <citation type="journal article" date="2023" name="IScience">
        <title>Live-bearing cockroach genome reveals convergent evolutionary mechanisms linked to viviparity in insects and beyond.</title>
        <authorList>
            <person name="Fouks B."/>
            <person name="Harrison M.C."/>
            <person name="Mikhailova A.A."/>
            <person name="Marchal E."/>
            <person name="English S."/>
            <person name="Carruthers M."/>
            <person name="Jennings E.C."/>
            <person name="Chiamaka E.L."/>
            <person name="Frigard R.A."/>
            <person name="Pippel M."/>
            <person name="Attardo G.M."/>
            <person name="Benoit J.B."/>
            <person name="Bornberg-Bauer E."/>
            <person name="Tobe S.S."/>
        </authorList>
    </citation>
    <scope>NUCLEOTIDE SEQUENCE</scope>
    <source>
        <strain evidence="8">Stay&amp;Tobe</strain>
    </source>
</reference>
<dbReference type="InterPro" id="IPR000697">
    <property type="entry name" value="WH1/EVH1_dom"/>
</dbReference>
<dbReference type="SMART" id="SM00461">
    <property type="entry name" value="WH1"/>
    <property type="match status" value="1"/>
</dbReference>
<proteinExistence type="predicted"/>
<dbReference type="Proteomes" id="UP001233999">
    <property type="component" value="Unassembled WGS sequence"/>
</dbReference>
<feature type="region of interest" description="Disordered" evidence="5">
    <location>
        <begin position="163"/>
        <end position="203"/>
    </location>
</feature>
<feature type="non-terminal residue" evidence="8">
    <location>
        <position position="1"/>
    </location>
</feature>
<evidence type="ECO:0000256" key="2">
    <source>
        <dbReference type="ARBA" id="ARBA00022490"/>
    </source>
</evidence>
<comment type="caution">
    <text evidence="8">The sequence shown here is derived from an EMBL/GenBank/DDBJ whole genome shotgun (WGS) entry which is preliminary data.</text>
</comment>
<evidence type="ECO:0000259" key="7">
    <source>
        <dbReference type="PROSITE" id="PS50229"/>
    </source>
</evidence>
<feature type="compositionally biased region" description="Polar residues" evidence="5">
    <location>
        <begin position="165"/>
        <end position="185"/>
    </location>
</feature>
<dbReference type="InterPro" id="IPR033927">
    <property type="entry name" value="WASPfam_EVH1"/>
</dbReference>
<organism evidence="8 9">
    <name type="scientific">Diploptera punctata</name>
    <name type="common">Pacific beetle cockroach</name>
    <dbReference type="NCBI Taxonomy" id="6984"/>
    <lineage>
        <taxon>Eukaryota</taxon>
        <taxon>Metazoa</taxon>
        <taxon>Ecdysozoa</taxon>
        <taxon>Arthropoda</taxon>
        <taxon>Hexapoda</taxon>
        <taxon>Insecta</taxon>
        <taxon>Pterygota</taxon>
        <taxon>Neoptera</taxon>
        <taxon>Polyneoptera</taxon>
        <taxon>Dictyoptera</taxon>
        <taxon>Blattodea</taxon>
        <taxon>Blaberoidea</taxon>
        <taxon>Blaberidae</taxon>
        <taxon>Diplopterinae</taxon>
        <taxon>Diploptera</taxon>
    </lineage>
</organism>
<dbReference type="InterPro" id="IPR011993">
    <property type="entry name" value="PH-like_dom_sf"/>
</dbReference>
<dbReference type="Gene3D" id="2.30.29.30">
    <property type="entry name" value="Pleckstrin-homology domain (PH domain)/Phosphotyrosine-binding domain (PTB)"/>
    <property type="match status" value="1"/>
</dbReference>
<evidence type="ECO:0000256" key="4">
    <source>
        <dbReference type="ARBA" id="ARBA00023212"/>
    </source>
</evidence>
<dbReference type="SMART" id="SM00285">
    <property type="entry name" value="PBD"/>
    <property type="match status" value="1"/>
</dbReference>